<organism evidence="1 2">
    <name type="scientific">Dreissena polymorpha</name>
    <name type="common">Zebra mussel</name>
    <name type="synonym">Mytilus polymorpha</name>
    <dbReference type="NCBI Taxonomy" id="45954"/>
    <lineage>
        <taxon>Eukaryota</taxon>
        <taxon>Metazoa</taxon>
        <taxon>Spiralia</taxon>
        <taxon>Lophotrochozoa</taxon>
        <taxon>Mollusca</taxon>
        <taxon>Bivalvia</taxon>
        <taxon>Autobranchia</taxon>
        <taxon>Heteroconchia</taxon>
        <taxon>Euheterodonta</taxon>
        <taxon>Imparidentia</taxon>
        <taxon>Neoheterodontei</taxon>
        <taxon>Myida</taxon>
        <taxon>Dreissenoidea</taxon>
        <taxon>Dreissenidae</taxon>
        <taxon>Dreissena</taxon>
    </lineage>
</organism>
<proteinExistence type="predicted"/>
<name>A0A9D4L8F5_DREPO</name>
<dbReference type="EMBL" id="JAIWYP010000003">
    <property type="protein sequence ID" value="KAH3853748.1"/>
    <property type="molecule type" value="Genomic_DNA"/>
</dbReference>
<gene>
    <name evidence="1" type="ORF">DPMN_096280</name>
</gene>
<evidence type="ECO:0000313" key="2">
    <source>
        <dbReference type="Proteomes" id="UP000828390"/>
    </source>
</evidence>
<dbReference type="AlphaFoldDB" id="A0A9D4L8F5"/>
<protein>
    <submittedName>
        <fullName evidence="1">Uncharacterized protein</fullName>
    </submittedName>
</protein>
<accession>A0A9D4L8F5</accession>
<reference evidence="1" key="1">
    <citation type="journal article" date="2019" name="bioRxiv">
        <title>The Genome of the Zebra Mussel, Dreissena polymorpha: A Resource for Invasive Species Research.</title>
        <authorList>
            <person name="McCartney M.A."/>
            <person name="Auch B."/>
            <person name="Kono T."/>
            <person name="Mallez S."/>
            <person name="Zhang Y."/>
            <person name="Obille A."/>
            <person name="Becker A."/>
            <person name="Abrahante J.E."/>
            <person name="Garbe J."/>
            <person name="Badalamenti J.P."/>
            <person name="Herman A."/>
            <person name="Mangelson H."/>
            <person name="Liachko I."/>
            <person name="Sullivan S."/>
            <person name="Sone E.D."/>
            <person name="Koren S."/>
            <person name="Silverstein K.A.T."/>
            <person name="Beckman K.B."/>
            <person name="Gohl D.M."/>
        </authorList>
    </citation>
    <scope>NUCLEOTIDE SEQUENCE</scope>
    <source>
        <strain evidence="1">Duluth1</strain>
        <tissue evidence="1">Whole animal</tissue>
    </source>
</reference>
<reference evidence="1" key="2">
    <citation type="submission" date="2020-11" db="EMBL/GenBank/DDBJ databases">
        <authorList>
            <person name="McCartney M.A."/>
            <person name="Auch B."/>
            <person name="Kono T."/>
            <person name="Mallez S."/>
            <person name="Becker A."/>
            <person name="Gohl D.M."/>
            <person name="Silverstein K.A.T."/>
            <person name="Koren S."/>
            <person name="Bechman K.B."/>
            <person name="Herman A."/>
            <person name="Abrahante J.E."/>
            <person name="Garbe J."/>
        </authorList>
    </citation>
    <scope>NUCLEOTIDE SEQUENCE</scope>
    <source>
        <strain evidence="1">Duluth1</strain>
        <tissue evidence="1">Whole animal</tissue>
    </source>
</reference>
<comment type="caution">
    <text evidence="1">The sequence shown here is derived from an EMBL/GenBank/DDBJ whole genome shotgun (WGS) entry which is preliminary data.</text>
</comment>
<dbReference type="Proteomes" id="UP000828390">
    <property type="component" value="Unassembled WGS sequence"/>
</dbReference>
<evidence type="ECO:0000313" key="1">
    <source>
        <dbReference type="EMBL" id="KAH3853748.1"/>
    </source>
</evidence>
<sequence>MMGISLLRVPQSKTGELNTAVYSSTSFNQTPVSFRIVPDQKRTMEVRPYLRQR</sequence>
<keyword evidence="2" id="KW-1185">Reference proteome</keyword>